<dbReference type="GeneID" id="115033281"/>
<dbReference type="Proteomes" id="UP000007819">
    <property type="component" value="Chromosome X"/>
</dbReference>
<dbReference type="InterPro" id="IPR056151">
    <property type="entry name" value="Beta-prop_DCAF12"/>
</dbReference>
<dbReference type="RefSeq" id="XP_029341440.1">
    <property type="nucleotide sequence ID" value="XM_029485580.1"/>
</dbReference>
<reference evidence="3" key="1">
    <citation type="submission" date="2010-06" db="EMBL/GenBank/DDBJ databases">
        <authorList>
            <person name="Jiang H."/>
            <person name="Abraham K."/>
            <person name="Ali S."/>
            <person name="Alsbrooks S.L."/>
            <person name="Anim B.N."/>
            <person name="Anosike U.S."/>
            <person name="Attaway T."/>
            <person name="Bandaranaike D.P."/>
            <person name="Battles P.K."/>
            <person name="Bell S.N."/>
            <person name="Bell A.V."/>
            <person name="Beltran B."/>
            <person name="Bickham C."/>
            <person name="Bustamante Y."/>
            <person name="Caleb T."/>
            <person name="Canada A."/>
            <person name="Cardenas V."/>
            <person name="Carter K."/>
            <person name="Chacko J."/>
            <person name="Chandrabose M.N."/>
            <person name="Chavez D."/>
            <person name="Chavez A."/>
            <person name="Chen L."/>
            <person name="Chu H.-S."/>
            <person name="Claassen K.J."/>
            <person name="Cockrell R."/>
            <person name="Collins M."/>
            <person name="Cooper J.A."/>
            <person name="Cree A."/>
            <person name="Curry S.M."/>
            <person name="Da Y."/>
            <person name="Dao M.D."/>
            <person name="Das B."/>
            <person name="Davila M.-L."/>
            <person name="Davy-Carroll L."/>
            <person name="Denson S."/>
            <person name="Dinh H."/>
            <person name="Ebong V.E."/>
            <person name="Edwards J.R."/>
            <person name="Egan A."/>
            <person name="El-Daye J."/>
            <person name="Escobedo L."/>
            <person name="Fernandez S."/>
            <person name="Fernando P.R."/>
            <person name="Flagg N."/>
            <person name="Forbes L.D."/>
            <person name="Fowler R.G."/>
            <person name="Fu Q."/>
            <person name="Gabisi R.A."/>
            <person name="Ganer J."/>
            <person name="Garbino Pronczuk A."/>
            <person name="Garcia R.M."/>
            <person name="Garner T."/>
            <person name="Garrett T.E."/>
            <person name="Gonzalez D.A."/>
            <person name="Hamid H."/>
            <person name="Hawkins E.S."/>
            <person name="Hirani K."/>
            <person name="Hogues M.E."/>
            <person name="Hollins B."/>
            <person name="Hsiao C.-H."/>
            <person name="Jabil R."/>
            <person name="James M.L."/>
            <person name="Jhangiani S.N."/>
            <person name="Johnson B."/>
            <person name="Johnson Q."/>
            <person name="Joshi V."/>
            <person name="Kalu J.B."/>
            <person name="Kam C."/>
            <person name="Kashfia A."/>
            <person name="Keebler J."/>
            <person name="Kisamo H."/>
            <person name="Kovar C.L."/>
            <person name="Lago L.A."/>
            <person name="Lai C.-Y."/>
            <person name="Laidlaw J."/>
            <person name="Lara F."/>
            <person name="Le T.-K."/>
            <person name="Lee S.L."/>
            <person name="Legall F.H."/>
            <person name="Lemon S.J."/>
            <person name="Lewis L.R."/>
            <person name="Li B."/>
            <person name="Liu Y."/>
            <person name="Liu Y.-S."/>
            <person name="Lopez J."/>
            <person name="Lozado R.J."/>
            <person name="Lu J."/>
            <person name="Madu R.C."/>
            <person name="Maheshwari M."/>
            <person name="Maheshwari R."/>
            <person name="Malloy K."/>
            <person name="Martinez E."/>
            <person name="Mathew T."/>
            <person name="Mercado I.C."/>
            <person name="Mercado C."/>
            <person name="Meyer B."/>
            <person name="Montgomery K."/>
            <person name="Morgan M.B."/>
            <person name="Munidasa M."/>
            <person name="Nazareth L.V."/>
            <person name="Nelson J."/>
            <person name="Ng B.M."/>
            <person name="Nguyen N.B."/>
            <person name="Nguyen P.Q."/>
            <person name="Nguyen T."/>
            <person name="Obregon M."/>
            <person name="Okwuonu G.O."/>
            <person name="Onwere C.G."/>
            <person name="Orozco G."/>
            <person name="Parra A."/>
            <person name="Patel S."/>
            <person name="Patil S."/>
            <person name="Perez A."/>
            <person name="Perez Y."/>
            <person name="Pham C."/>
            <person name="Primus E.L."/>
            <person name="Pu L.-L."/>
            <person name="Puazo M."/>
            <person name="Qin X."/>
            <person name="Quiroz J.B."/>
            <person name="Reese J."/>
            <person name="Richards S."/>
            <person name="Rives C.M."/>
            <person name="Robberts R."/>
            <person name="Ruiz S.J."/>
            <person name="Ruiz M.J."/>
            <person name="Santibanez J."/>
            <person name="Schneider B.W."/>
            <person name="Sisson I."/>
            <person name="Smith M."/>
            <person name="Sodergren E."/>
            <person name="Song X.-Z."/>
            <person name="Song B.B."/>
            <person name="Summersgill H."/>
            <person name="Thelus R."/>
            <person name="Thornton R.D."/>
            <person name="Trejos Z.Y."/>
            <person name="Usmani K."/>
            <person name="Vattathil S."/>
            <person name="Villasana D."/>
            <person name="Walker D.L."/>
            <person name="Wang S."/>
            <person name="Wang K."/>
            <person name="White C.S."/>
            <person name="Williams A.C."/>
            <person name="Williamson J."/>
            <person name="Wilson K."/>
            <person name="Woghiren I.O."/>
            <person name="Woodworth J.R."/>
            <person name="Worley K.C."/>
            <person name="Wright R.A."/>
            <person name="Wu W."/>
            <person name="Young L."/>
            <person name="Zhang L."/>
            <person name="Zhang J."/>
            <person name="Zhu Y."/>
            <person name="Muzny D.M."/>
            <person name="Weinstock G."/>
            <person name="Gibbs R.A."/>
        </authorList>
    </citation>
    <scope>NUCLEOTIDE SEQUENCE [LARGE SCALE GENOMIC DNA]</scope>
    <source>
        <strain evidence="3">LSR1</strain>
    </source>
</reference>
<evidence type="ECO:0000313" key="2">
    <source>
        <dbReference type="EnsemblMetazoa" id="XP_029341440.1"/>
    </source>
</evidence>
<protein>
    <recommendedName>
        <fullName evidence="1">DDB1- and CUL4-associated factor 12 beta-propeller domain-containing protein</fullName>
    </recommendedName>
</protein>
<organism evidence="2 3">
    <name type="scientific">Acyrthosiphon pisum</name>
    <name type="common">Pea aphid</name>
    <dbReference type="NCBI Taxonomy" id="7029"/>
    <lineage>
        <taxon>Eukaryota</taxon>
        <taxon>Metazoa</taxon>
        <taxon>Ecdysozoa</taxon>
        <taxon>Arthropoda</taxon>
        <taxon>Hexapoda</taxon>
        <taxon>Insecta</taxon>
        <taxon>Pterygota</taxon>
        <taxon>Neoptera</taxon>
        <taxon>Paraneoptera</taxon>
        <taxon>Hemiptera</taxon>
        <taxon>Sternorrhyncha</taxon>
        <taxon>Aphidomorpha</taxon>
        <taxon>Aphidoidea</taxon>
        <taxon>Aphididae</taxon>
        <taxon>Macrosiphini</taxon>
        <taxon>Acyrthosiphon</taxon>
    </lineage>
</organism>
<dbReference type="InterPro" id="IPR036322">
    <property type="entry name" value="WD40_repeat_dom_sf"/>
</dbReference>
<keyword evidence="3" id="KW-1185">Reference proteome</keyword>
<evidence type="ECO:0000313" key="3">
    <source>
        <dbReference type="Proteomes" id="UP000007819"/>
    </source>
</evidence>
<feature type="domain" description="DDB1- and CUL4-associated factor 12 beta-propeller" evidence="1">
    <location>
        <begin position="2"/>
        <end position="86"/>
    </location>
</feature>
<dbReference type="Pfam" id="PF23760">
    <property type="entry name" value="Beta-prop_DCAF12"/>
    <property type="match status" value="1"/>
</dbReference>
<dbReference type="AlphaFoldDB" id="A0A8R2NKA8"/>
<accession>A0A8R2NKA8</accession>
<dbReference type="SUPFAM" id="SSF50978">
    <property type="entry name" value="WD40 repeat-like"/>
    <property type="match status" value="1"/>
</dbReference>
<sequence length="100" mass="11001">MAMINDSSLYAVGCKSNTLLLDSRTLETIQEIPVNPNRLGIWSLSFQDNVITIGTGIGVIMFYHIRAGKYLESSFNSSRKVALKPSIGYVVSISMTVIDK</sequence>
<reference evidence="2" key="2">
    <citation type="submission" date="2022-06" db="UniProtKB">
        <authorList>
            <consortium name="EnsemblMetazoa"/>
        </authorList>
    </citation>
    <scope>IDENTIFICATION</scope>
</reference>
<proteinExistence type="predicted"/>
<name>A0A8R2NKA8_ACYPI</name>
<dbReference type="EnsemblMetazoa" id="XM_029485580.1">
    <property type="protein sequence ID" value="XP_029341440.1"/>
    <property type="gene ID" value="LOC115033281"/>
</dbReference>
<evidence type="ECO:0000259" key="1">
    <source>
        <dbReference type="Pfam" id="PF23760"/>
    </source>
</evidence>
<dbReference type="KEGG" id="api:115033281"/>